<reference evidence="1 2" key="1">
    <citation type="submission" date="2014-07" db="EMBL/GenBank/DDBJ databases">
        <title>Methanogenic archaea and the global carbon cycle.</title>
        <authorList>
            <person name="Henriksen J.R."/>
            <person name="Luke J."/>
            <person name="Reinhart S."/>
            <person name="Benedict M.N."/>
            <person name="Youngblut N.D."/>
            <person name="Metcalf M.E."/>
            <person name="Whitaker R.J."/>
            <person name="Metcalf W.W."/>
        </authorList>
    </citation>
    <scope>NUCLEOTIDE SEQUENCE [LARGE SCALE GENOMIC DNA]</scope>
    <source>
        <strain evidence="1 2">227</strain>
    </source>
</reference>
<dbReference type="AlphaFoldDB" id="A0A0E3R225"/>
<protein>
    <submittedName>
        <fullName evidence="1">Uncharacterized protein</fullName>
    </submittedName>
</protein>
<dbReference type="GeneID" id="24801062"/>
<dbReference type="Proteomes" id="UP000033079">
    <property type="component" value="Chromosome"/>
</dbReference>
<sequence>MTLRNNAKYGVILVGVLSLLMVGFLTLSDSSQAILKTVEQPDYSEATNIDKPSNNVDTDKLRTIGISGSLEEYTYDDLNNHADTVIIGKVKEILPPKWNTEQTNKSFTEKIKRGELIYTDIIISVDTYLKNPLSSNEVTVRVVGGTIGNITMTSDIEPNFKPDEKVLLYLFNDTYPYTKDVGSEHFVVTGYVQGKFKLTDDGKAVRPDETVSQDELLSTIKDVA</sequence>
<evidence type="ECO:0000313" key="1">
    <source>
        <dbReference type="EMBL" id="AKB58553.1"/>
    </source>
</evidence>
<evidence type="ECO:0000313" key="2">
    <source>
        <dbReference type="Proteomes" id="UP000033079"/>
    </source>
</evidence>
<dbReference type="EMBL" id="CP009530">
    <property type="protein sequence ID" value="AKB58553.1"/>
    <property type="molecule type" value="Genomic_DNA"/>
</dbReference>
<proteinExistence type="predicted"/>
<accession>A0A0E3R225</accession>
<dbReference type="HOGENOM" id="CLU_091963_0_0_2"/>
<dbReference type="KEGG" id="mbar:MSBR2_2037"/>
<dbReference type="PATRIC" id="fig|1434106.5.peg.2615"/>
<dbReference type="RefSeq" id="WP_080941545.1">
    <property type="nucleotide sequence ID" value="NZ_CP009530.1"/>
</dbReference>
<name>A0A0E3R225_METBA</name>
<organism evidence="1 2">
    <name type="scientific">Methanosarcina barkeri 227</name>
    <dbReference type="NCBI Taxonomy" id="1434106"/>
    <lineage>
        <taxon>Archaea</taxon>
        <taxon>Methanobacteriati</taxon>
        <taxon>Methanobacteriota</taxon>
        <taxon>Stenosarchaea group</taxon>
        <taxon>Methanomicrobia</taxon>
        <taxon>Methanosarcinales</taxon>
        <taxon>Methanosarcinaceae</taxon>
        <taxon>Methanosarcina</taxon>
    </lineage>
</organism>
<gene>
    <name evidence="1" type="ORF">MSBR2_2037</name>
</gene>